<proteinExistence type="predicted"/>
<evidence type="ECO:0000313" key="5">
    <source>
        <dbReference type="Proteomes" id="UP000629468"/>
    </source>
</evidence>
<dbReference type="CDD" id="cd12087">
    <property type="entry name" value="TM_EGFR-like"/>
    <property type="match status" value="1"/>
</dbReference>
<evidence type="ECO:0000256" key="3">
    <source>
        <dbReference type="SAM" id="SignalP"/>
    </source>
</evidence>
<feature type="region of interest" description="Disordered" evidence="1">
    <location>
        <begin position="212"/>
        <end position="259"/>
    </location>
</feature>
<feature type="region of interest" description="Disordered" evidence="1">
    <location>
        <begin position="334"/>
        <end position="490"/>
    </location>
</feature>
<reference evidence="4 5" key="1">
    <citation type="journal article" name="Sci. Rep.">
        <title>Telomere-to-telomere assembled and centromere annotated genomes of the two main subspecies of the button mushroom Agaricus bisporus reveal especially polymorphic chromosome ends.</title>
        <authorList>
            <person name="Sonnenberg A.S.M."/>
            <person name="Sedaghat-Telgerd N."/>
            <person name="Lavrijssen B."/>
            <person name="Ohm R.A."/>
            <person name="Hendrickx P.M."/>
            <person name="Scholtmeijer K."/>
            <person name="Baars J.J.P."/>
            <person name="van Peer A."/>
        </authorList>
    </citation>
    <scope>NUCLEOTIDE SEQUENCE [LARGE SCALE GENOMIC DNA]</scope>
    <source>
        <strain evidence="4 5">H119_p4</strain>
    </source>
</reference>
<organism evidence="4 5">
    <name type="scientific">Agaricus bisporus var. burnettii</name>
    <dbReference type="NCBI Taxonomy" id="192524"/>
    <lineage>
        <taxon>Eukaryota</taxon>
        <taxon>Fungi</taxon>
        <taxon>Dikarya</taxon>
        <taxon>Basidiomycota</taxon>
        <taxon>Agaricomycotina</taxon>
        <taxon>Agaricomycetes</taxon>
        <taxon>Agaricomycetidae</taxon>
        <taxon>Agaricales</taxon>
        <taxon>Agaricineae</taxon>
        <taxon>Agaricaceae</taxon>
        <taxon>Agaricus</taxon>
    </lineage>
</organism>
<feature type="chain" id="PRO_5034272300" description="Mid2 domain-containing protein" evidence="3">
    <location>
        <begin position="18"/>
        <end position="552"/>
    </location>
</feature>
<keyword evidence="2" id="KW-1133">Transmembrane helix</keyword>
<keyword evidence="2" id="KW-0472">Membrane</keyword>
<dbReference type="PANTHER" id="PTHR37487">
    <property type="entry name" value="CHROMOSOME 1, WHOLE GENOME SHOTGUN SEQUENCE"/>
    <property type="match status" value="1"/>
</dbReference>
<protein>
    <recommendedName>
        <fullName evidence="6">Mid2 domain-containing protein</fullName>
    </recommendedName>
</protein>
<dbReference type="Proteomes" id="UP000629468">
    <property type="component" value="Unassembled WGS sequence"/>
</dbReference>
<feature type="region of interest" description="Disordered" evidence="1">
    <location>
        <begin position="521"/>
        <end position="552"/>
    </location>
</feature>
<feature type="compositionally biased region" description="Low complexity" evidence="1">
    <location>
        <begin position="346"/>
        <end position="364"/>
    </location>
</feature>
<name>A0A8H7FBL4_AGABI</name>
<keyword evidence="3" id="KW-0732">Signal</keyword>
<feature type="compositionally biased region" description="Low complexity" evidence="1">
    <location>
        <begin position="405"/>
        <end position="418"/>
    </location>
</feature>
<accession>A0A8H7FBL4</accession>
<feature type="signal peptide" evidence="3">
    <location>
        <begin position="1"/>
        <end position="17"/>
    </location>
</feature>
<gene>
    <name evidence="4" type="ORF">Agabi119p4_816</name>
</gene>
<keyword evidence="2" id="KW-0812">Transmembrane</keyword>
<sequence length="552" mass="57416">MSVFLCLLVLFAPLVSAFSFSPGTPTECDAFPISWSGGTPPFTIHLVPVFNVPRNISVPAAAFKDGKGSFTIPQLPIAAGTQFMVTMSDSTGFGTGGTTDLLNPGPSKGGKCSTAAPKIGFQFQLNDVLSQCKPYGFSAFNQAAQPVTIMGLIPSGTPFVLNPPTGANQFSWTANVKTGTSVVFMMTDALGRSGGSSKLEVVVNSDDNTCLTGSFPSSTPAAPSSTPKHTETSGRPSSTSSGAPSTTTSSEGSPSGSTSGGAIAGTVIGALLFAAVIVSLVLFFLKRRRTAQKAQMTTSPTGFPPYGHNINGYSLSSTANAAYTASAASPYTNAQFSPAPPPGQPQYPYGGHSYQQSAYSPSAYTTESQNHNLSRTHSGAARGGAYGGDHESSLLPYDPNPFSDQPPQHYPPAQYASQSTYELPSANAYALPNPYENPFNPPVNSREYPLPPPPPPADDPFASAESSSATGSAMSAQQRKAAMAGATSQPPRIMQHTDAEDILPPANDDGVVELPPQYTERRGLAVVNHTPTSSPSPDLTPMSYQHTRPPPS</sequence>
<evidence type="ECO:0000256" key="1">
    <source>
        <dbReference type="SAM" id="MobiDB-lite"/>
    </source>
</evidence>
<comment type="caution">
    <text evidence="4">The sequence shown here is derived from an EMBL/GenBank/DDBJ whole genome shotgun (WGS) entry which is preliminary data.</text>
</comment>
<evidence type="ECO:0000256" key="2">
    <source>
        <dbReference type="SAM" id="Phobius"/>
    </source>
</evidence>
<dbReference type="AlphaFoldDB" id="A0A8H7FBL4"/>
<evidence type="ECO:0008006" key="6">
    <source>
        <dbReference type="Google" id="ProtNLM"/>
    </source>
</evidence>
<feature type="compositionally biased region" description="Pro residues" evidence="1">
    <location>
        <begin position="449"/>
        <end position="458"/>
    </location>
</feature>
<feature type="transmembrane region" description="Helical" evidence="2">
    <location>
        <begin position="262"/>
        <end position="285"/>
    </location>
</feature>
<feature type="compositionally biased region" description="Low complexity" evidence="1">
    <location>
        <begin position="459"/>
        <end position="476"/>
    </location>
</feature>
<feature type="compositionally biased region" description="Polar residues" evidence="1">
    <location>
        <begin position="365"/>
        <end position="377"/>
    </location>
</feature>
<dbReference type="PANTHER" id="PTHR37487:SF3">
    <property type="entry name" value="CLEAVAGE_POLYADENYLATION SPECIFICITY FACTOR A SUBUNIT N-TERMINAL DOMAIN-CONTAINING PROTEIN"/>
    <property type="match status" value="1"/>
</dbReference>
<evidence type="ECO:0000313" key="4">
    <source>
        <dbReference type="EMBL" id="KAF7784651.1"/>
    </source>
</evidence>
<feature type="compositionally biased region" description="Low complexity" evidence="1">
    <location>
        <begin position="216"/>
        <end position="257"/>
    </location>
</feature>
<feature type="compositionally biased region" description="Low complexity" evidence="1">
    <location>
        <begin position="530"/>
        <end position="543"/>
    </location>
</feature>
<dbReference type="EMBL" id="JABXXO010000001">
    <property type="protein sequence ID" value="KAF7784651.1"/>
    <property type="molecule type" value="Genomic_DNA"/>
</dbReference>